<dbReference type="EMBL" id="PECH01000004">
    <property type="protein sequence ID" value="TDZ85953.1"/>
    <property type="molecule type" value="Genomic_DNA"/>
</dbReference>
<proteinExistence type="predicted"/>
<evidence type="ECO:0000313" key="2">
    <source>
        <dbReference type="EMBL" id="TDZ85953.1"/>
    </source>
</evidence>
<organism evidence="2 3">
    <name type="scientific">Mycobacteroides salmoniphilum</name>
    <dbReference type="NCBI Taxonomy" id="404941"/>
    <lineage>
        <taxon>Bacteria</taxon>
        <taxon>Bacillati</taxon>
        <taxon>Actinomycetota</taxon>
        <taxon>Actinomycetes</taxon>
        <taxon>Mycobacteriales</taxon>
        <taxon>Mycobacteriaceae</taxon>
        <taxon>Mycobacteroides</taxon>
    </lineage>
</organism>
<keyword evidence="1" id="KW-0812">Transmembrane</keyword>
<keyword evidence="1" id="KW-1133">Transmembrane helix</keyword>
<feature type="transmembrane region" description="Helical" evidence="1">
    <location>
        <begin position="41"/>
        <end position="58"/>
    </location>
</feature>
<sequence>MRKGRRPSSEGPRIKAFARVLTSVLFIASFPVAVIHGATPWGWIAAGSGLVIGMFLLPSSLMRLVTLSGQVSADTGPRRLDSDKPERRRPRRDVSFAIVIALTGGMVVMTIGRAFGEPGLPESWIWAGGWIWLGVHAVYRIDDWWQGWHLAERGMQ</sequence>
<dbReference type="Proteomes" id="UP000295117">
    <property type="component" value="Unassembled WGS sequence"/>
</dbReference>
<feature type="transmembrane region" description="Helical" evidence="1">
    <location>
        <begin position="16"/>
        <end position="35"/>
    </location>
</feature>
<evidence type="ECO:0000313" key="3">
    <source>
        <dbReference type="Proteomes" id="UP000295117"/>
    </source>
</evidence>
<reference evidence="2 3" key="1">
    <citation type="journal article" date="2019" name="Sci. Rep.">
        <title>Extended insight into the Mycobacterium chelonae-abscessus complex through whole genome sequencing of Mycobacterium salmoniphilum outbreak and Mycobacterium salmoniphilum-like strains.</title>
        <authorList>
            <person name="Behra P.R.K."/>
            <person name="Das S."/>
            <person name="Pettersson B.M.F."/>
            <person name="Shirreff L."/>
            <person name="DuCote T."/>
            <person name="Jacobsson K.G."/>
            <person name="Ennis D.G."/>
            <person name="Kirsebom L.A."/>
        </authorList>
    </citation>
    <scope>NUCLEOTIDE SEQUENCE [LARGE SCALE GENOMIC DNA]</scope>
    <source>
        <strain evidence="2 3">DE 4585</strain>
    </source>
</reference>
<comment type="caution">
    <text evidence="2">The sequence shown here is derived from an EMBL/GenBank/DDBJ whole genome shotgun (WGS) entry which is preliminary data.</text>
</comment>
<evidence type="ECO:0000256" key="1">
    <source>
        <dbReference type="SAM" id="Phobius"/>
    </source>
</evidence>
<name>A0A4R8S8Y1_9MYCO</name>
<dbReference type="AlphaFoldDB" id="A0A4R8S8Y1"/>
<feature type="transmembrane region" description="Helical" evidence="1">
    <location>
        <begin position="94"/>
        <end position="112"/>
    </location>
</feature>
<protein>
    <submittedName>
        <fullName evidence="2">Uncharacterized protein</fullName>
    </submittedName>
</protein>
<gene>
    <name evidence="2" type="ORF">DE4585_01276</name>
</gene>
<accession>A0A4R8S8Y1</accession>
<keyword evidence="1" id="KW-0472">Membrane</keyword>